<gene>
    <name evidence="2" type="ORF">GCM10011391_19640</name>
</gene>
<protein>
    <submittedName>
        <fullName evidence="2">Uncharacterized protein</fullName>
    </submittedName>
</protein>
<dbReference type="Proteomes" id="UP000628775">
    <property type="component" value="Unassembled WGS sequence"/>
</dbReference>
<reference evidence="2" key="1">
    <citation type="journal article" date="2014" name="Int. J. Syst. Evol. Microbiol.">
        <title>Complete genome sequence of Corynebacterium casei LMG S-19264T (=DSM 44701T), isolated from a smear-ripened cheese.</title>
        <authorList>
            <consortium name="US DOE Joint Genome Institute (JGI-PGF)"/>
            <person name="Walter F."/>
            <person name="Albersmeier A."/>
            <person name="Kalinowski J."/>
            <person name="Ruckert C."/>
        </authorList>
    </citation>
    <scope>NUCLEOTIDE SEQUENCE</scope>
    <source>
        <strain evidence="2">CGMCC 1.15371</strain>
    </source>
</reference>
<dbReference type="AlphaFoldDB" id="A0A8J2YGS4"/>
<feature type="transmembrane region" description="Helical" evidence="1">
    <location>
        <begin position="28"/>
        <end position="48"/>
    </location>
</feature>
<dbReference type="RefSeq" id="WP_188692894.1">
    <property type="nucleotide sequence ID" value="NZ_BMIR01000008.1"/>
</dbReference>
<accession>A0A8J2YGS4</accession>
<keyword evidence="1" id="KW-1133">Transmembrane helix</keyword>
<proteinExistence type="predicted"/>
<dbReference type="EMBL" id="BMIR01000008">
    <property type="protein sequence ID" value="GGE40986.1"/>
    <property type="molecule type" value="Genomic_DNA"/>
</dbReference>
<dbReference type="Pfam" id="PF17259">
    <property type="entry name" value="DUF5325"/>
    <property type="match status" value="1"/>
</dbReference>
<keyword evidence="3" id="KW-1185">Reference proteome</keyword>
<reference evidence="2" key="2">
    <citation type="submission" date="2020-09" db="EMBL/GenBank/DDBJ databases">
        <authorList>
            <person name="Sun Q."/>
            <person name="Zhou Y."/>
        </authorList>
    </citation>
    <scope>NUCLEOTIDE SEQUENCE</scope>
    <source>
        <strain evidence="2">CGMCC 1.15371</strain>
    </source>
</reference>
<comment type="caution">
    <text evidence="2">The sequence shown here is derived from an EMBL/GenBank/DDBJ whole genome shotgun (WGS) entry which is preliminary data.</text>
</comment>
<evidence type="ECO:0000256" key="1">
    <source>
        <dbReference type="SAM" id="Phobius"/>
    </source>
</evidence>
<name>A0A8J2YGS4_9BACL</name>
<keyword evidence="1" id="KW-0812">Transmembrane</keyword>
<sequence>MNALFFLLAVLTVASLVAIGYGIAIASPLATILSIIGVFVFMGLGFTLKRKLRASNS</sequence>
<dbReference type="InterPro" id="IPR035211">
    <property type="entry name" value="DUF5325"/>
</dbReference>
<organism evidence="2 3">
    <name type="scientific">Pullulanibacillus camelliae</name>
    <dbReference type="NCBI Taxonomy" id="1707096"/>
    <lineage>
        <taxon>Bacteria</taxon>
        <taxon>Bacillati</taxon>
        <taxon>Bacillota</taxon>
        <taxon>Bacilli</taxon>
        <taxon>Bacillales</taxon>
        <taxon>Sporolactobacillaceae</taxon>
        <taxon>Pullulanibacillus</taxon>
    </lineage>
</organism>
<evidence type="ECO:0000313" key="2">
    <source>
        <dbReference type="EMBL" id="GGE40986.1"/>
    </source>
</evidence>
<evidence type="ECO:0000313" key="3">
    <source>
        <dbReference type="Proteomes" id="UP000628775"/>
    </source>
</evidence>
<keyword evidence="1" id="KW-0472">Membrane</keyword>